<feature type="compositionally biased region" description="Polar residues" evidence="1">
    <location>
        <begin position="392"/>
        <end position="401"/>
    </location>
</feature>
<keyword evidence="2" id="KW-0732">Signal</keyword>
<feature type="signal peptide" evidence="2">
    <location>
        <begin position="1"/>
        <end position="17"/>
    </location>
</feature>
<evidence type="ECO:0000256" key="1">
    <source>
        <dbReference type="SAM" id="MobiDB-lite"/>
    </source>
</evidence>
<feature type="compositionally biased region" description="Low complexity" evidence="1">
    <location>
        <begin position="373"/>
        <end position="387"/>
    </location>
</feature>
<evidence type="ECO:0000256" key="2">
    <source>
        <dbReference type="SAM" id="SignalP"/>
    </source>
</evidence>
<dbReference type="InterPro" id="IPR024338">
    <property type="entry name" value="MID1/Yam8"/>
</dbReference>
<dbReference type="GO" id="GO:0098703">
    <property type="term" value="P:calcium ion import across plasma membrane"/>
    <property type="evidence" value="ECO:0007669"/>
    <property type="project" value="InterPro"/>
</dbReference>
<accession>A0A166SX53</accession>
<dbReference type="Pfam" id="PF12929">
    <property type="entry name" value="Mid1"/>
    <property type="match status" value="1"/>
</dbReference>
<feature type="region of interest" description="Disordered" evidence="1">
    <location>
        <begin position="373"/>
        <end position="402"/>
    </location>
</feature>
<evidence type="ECO:0000313" key="3">
    <source>
        <dbReference type="EMBL" id="KZP29935.1"/>
    </source>
</evidence>
<name>A0A166SX53_9AGAM</name>
<dbReference type="PANTHER" id="PTHR39142">
    <property type="entry name" value="MID1P"/>
    <property type="match status" value="1"/>
</dbReference>
<dbReference type="EMBL" id="KV417496">
    <property type="protein sequence ID" value="KZP29935.1"/>
    <property type="molecule type" value="Genomic_DNA"/>
</dbReference>
<dbReference type="STRING" id="436010.A0A166SX53"/>
<dbReference type="AlphaFoldDB" id="A0A166SX53"/>
<sequence length="479" mass="50321">MLPPPLLCLLFASLVAAQTTAVLSLNALVSISPTNLPSPPTFSLPASAQLAISIAVCSGNTTTSLPRFWVTNDTSTGTPSSAGGDNVFEIVLDAGLGSWTGVGTVGGLLAVENAGQTFFEIGVSTGTPIHQHLDDLPFLGDTTSNEALLFSPIFANRTISKPTYPQYNLPPANSTAIVAPVSPNVTLVISPTSSNLAAVPQTGCRLRTALTSGNQLSEGSWLLNETEWRSQWLVAGLLPSTNYTIFVIQNNTSVSGPIYMVTKSRESGSSISCLIFSAAFQCPLVHSLPYCPSVSYAVPLAPPTGPSPAYDATTIPSNISGTIIEYMTNFTATLLTFPCGRDLYSPLKSCADCQTAYRKWLCSISFTRCSEPSTTTPQNSTSPGPTSALIPQPSNAPQRNPSIPPLQSAYTSLLPCLETCHAVDRACPNLLQFKCPVVRFNAAFSYGVGYVDSGEVGVQGQGSTGGAQDKWGNVWCNGS</sequence>
<dbReference type="Proteomes" id="UP000076532">
    <property type="component" value="Unassembled WGS sequence"/>
</dbReference>
<evidence type="ECO:0000313" key="4">
    <source>
        <dbReference type="Proteomes" id="UP000076532"/>
    </source>
</evidence>
<reference evidence="3 4" key="1">
    <citation type="journal article" date="2016" name="Mol. Biol. Evol.">
        <title>Comparative Genomics of Early-Diverging Mushroom-Forming Fungi Provides Insights into the Origins of Lignocellulose Decay Capabilities.</title>
        <authorList>
            <person name="Nagy L.G."/>
            <person name="Riley R."/>
            <person name="Tritt A."/>
            <person name="Adam C."/>
            <person name="Daum C."/>
            <person name="Floudas D."/>
            <person name="Sun H."/>
            <person name="Yadav J.S."/>
            <person name="Pangilinan J."/>
            <person name="Larsson K.H."/>
            <person name="Matsuura K."/>
            <person name="Barry K."/>
            <person name="Labutti K."/>
            <person name="Kuo R."/>
            <person name="Ohm R.A."/>
            <person name="Bhattacharya S.S."/>
            <person name="Shirouzu T."/>
            <person name="Yoshinaga Y."/>
            <person name="Martin F.M."/>
            <person name="Grigoriev I.V."/>
            <person name="Hibbett D.S."/>
        </authorList>
    </citation>
    <scope>NUCLEOTIDE SEQUENCE [LARGE SCALE GENOMIC DNA]</scope>
    <source>
        <strain evidence="3 4">CBS 109695</strain>
    </source>
</reference>
<dbReference type="GO" id="GO:0005262">
    <property type="term" value="F:calcium channel activity"/>
    <property type="evidence" value="ECO:0007669"/>
    <property type="project" value="InterPro"/>
</dbReference>
<dbReference type="PANTHER" id="PTHR39142:SF1">
    <property type="entry name" value="AEL197CP"/>
    <property type="match status" value="1"/>
</dbReference>
<organism evidence="3 4">
    <name type="scientific">Athelia psychrophila</name>
    <dbReference type="NCBI Taxonomy" id="1759441"/>
    <lineage>
        <taxon>Eukaryota</taxon>
        <taxon>Fungi</taxon>
        <taxon>Dikarya</taxon>
        <taxon>Basidiomycota</taxon>
        <taxon>Agaricomycotina</taxon>
        <taxon>Agaricomycetes</taxon>
        <taxon>Agaricomycetidae</taxon>
        <taxon>Atheliales</taxon>
        <taxon>Atheliaceae</taxon>
        <taxon>Athelia</taxon>
    </lineage>
</organism>
<gene>
    <name evidence="3" type="ORF">FIBSPDRAFT_726570</name>
</gene>
<feature type="chain" id="PRO_5007879744" description="FZ domain-containing protein" evidence="2">
    <location>
        <begin position="18"/>
        <end position="479"/>
    </location>
</feature>
<dbReference type="OrthoDB" id="5405745at2759"/>
<proteinExistence type="predicted"/>
<keyword evidence="4" id="KW-1185">Reference proteome</keyword>
<evidence type="ECO:0008006" key="5">
    <source>
        <dbReference type="Google" id="ProtNLM"/>
    </source>
</evidence>
<protein>
    <recommendedName>
        <fullName evidence="5">FZ domain-containing protein</fullName>
    </recommendedName>
</protein>